<proteinExistence type="predicted"/>
<protein>
    <submittedName>
        <fullName evidence="2">Putative membrane protein</fullName>
    </submittedName>
</protein>
<dbReference type="Pfam" id="PF08570">
    <property type="entry name" value="DUF1761"/>
    <property type="match status" value="1"/>
</dbReference>
<evidence type="ECO:0000313" key="2">
    <source>
        <dbReference type="EMBL" id="MBG6137175.1"/>
    </source>
</evidence>
<feature type="transmembrane region" description="Helical" evidence="1">
    <location>
        <begin position="115"/>
        <end position="140"/>
    </location>
</feature>
<comment type="caution">
    <text evidence="2">The sequence shown here is derived from an EMBL/GenBank/DDBJ whole genome shotgun (WGS) entry which is preliminary data.</text>
</comment>
<evidence type="ECO:0000313" key="3">
    <source>
        <dbReference type="Proteomes" id="UP000622552"/>
    </source>
</evidence>
<keyword evidence="1" id="KW-0472">Membrane</keyword>
<accession>A0A8J7KGB6</accession>
<gene>
    <name evidence="2" type="ORF">IW245_003369</name>
</gene>
<dbReference type="Proteomes" id="UP000622552">
    <property type="component" value="Unassembled WGS sequence"/>
</dbReference>
<dbReference type="AlphaFoldDB" id="A0A8J7KGB6"/>
<organism evidence="2 3">
    <name type="scientific">Longispora fulva</name>
    <dbReference type="NCBI Taxonomy" id="619741"/>
    <lineage>
        <taxon>Bacteria</taxon>
        <taxon>Bacillati</taxon>
        <taxon>Actinomycetota</taxon>
        <taxon>Actinomycetes</taxon>
        <taxon>Micromonosporales</taxon>
        <taxon>Micromonosporaceae</taxon>
        <taxon>Longispora</taxon>
    </lineage>
</organism>
<dbReference type="RefSeq" id="WP_197004066.1">
    <property type="nucleotide sequence ID" value="NZ_BONS01000022.1"/>
</dbReference>
<evidence type="ECO:0000256" key="1">
    <source>
        <dbReference type="SAM" id="Phobius"/>
    </source>
</evidence>
<dbReference type="EMBL" id="JADOUF010000001">
    <property type="protein sequence ID" value="MBG6137175.1"/>
    <property type="molecule type" value="Genomic_DNA"/>
</dbReference>
<keyword evidence="3" id="KW-1185">Reference proteome</keyword>
<name>A0A8J7KGB6_9ACTN</name>
<sequence>MTFGVLGDLNWWAVLVAIIAYFALGGLWFSNLLFAKPWIRATGAEMAGGVNPGPSYYIGPLITCSVATVATAMLAHATGTDTFAEGLVLGIVVGLGISAAVLSVTGFFDPQKAHPMLWVAITAGYHLVGLTLVAVILALWT</sequence>
<feature type="transmembrane region" description="Helical" evidence="1">
    <location>
        <begin position="12"/>
        <end position="34"/>
    </location>
</feature>
<reference evidence="2" key="1">
    <citation type="submission" date="2020-11" db="EMBL/GenBank/DDBJ databases">
        <title>Sequencing the genomes of 1000 actinobacteria strains.</title>
        <authorList>
            <person name="Klenk H.-P."/>
        </authorList>
    </citation>
    <scope>NUCLEOTIDE SEQUENCE</scope>
    <source>
        <strain evidence="2">DSM 45356</strain>
    </source>
</reference>
<feature type="transmembrane region" description="Helical" evidence="1">
    <location>
        <begin position="87"/>
        <end position="108"/>
    </location>
</feature>
<feature type="transmembrane region" description="Helical" evidence="1">
    <location>
        <begin position="55"/>
        <end position="75"/>
    </location>
</feature>
<keyword evidence="1" id="KW-1133">Transmembrane helix</keyword>
<keyword evidence="1" id="KW-0812">Transmembrane</keyword>
<dbReference type="InterPro" id="IPR013879">
    <property type="entry name" value="DUF1761"/>
</dbReference>